<gene>
    <name evidence="1" type="ORF">AMELA_G00154880</name>
</gene>
<protein>
    <submittedName>
        <fullName evidence="1">Uncharacterized protein</fullName>
    </submittedName>
</protein>
<dbReference type="Proteomes" id="UP000593565">
    <property type="component" value="Unassembled WGS sequence"/>
</dbReference>
<reference evidence="1 2" key="1">
    <citation type="submission" date="2020-02" db="EMBL/GenBank/DDBJ databases">
        <title>A chromosome-scale genome assembly of the black bullhead catfish (Ameiurus melas).</title>
        <authorList>
            <person name="Wen M."/>
            <person name="Zham M."/>
            <person name="Cabau C."/>
            <person name="Klopp C."/>
            <person name="Donnadieu C."/>
            <person name="Roques C."/>
            <person name="Bouchez O."/>
            <person name="Lampietro C."/>
            <person name="Jouanno E."/>
            <person name="Herpin A."/>
            <person name="Louis A."/>
            <person name="Berthelot C."/>
            <person name="Parey E."/>
            <person name="Roest-Crollius H."/>
            <person name="Braasch I."/>
            <person name="Postlethwait J."/>
            <person name="Robinson-Rechavi M."/>
            <person name="Echchiki A."/>
            <person name="Begum T."/>
            <person name="Montfort J."/>
            <person name="Schartl M."/>
            <person name="Bobe J."/>
            <person name="Guiguen Y."/>
        </authorList>
    </citation>
    <scope>NUCLEOTIDE SEQUENCE [LARGE SCALE GENOMIC DNA]</scope>
    <source>
        <strain evidence="1">M_S1</strain>
        <tissue evidence="1">Blood</tissue>
    </source>
</reference>
<evidence type="ECO:0000313" key="1">
    <source>
        <dbReference type="EMBL" id="KAF4082715.1"/>
    </source>
</evidence>
<name>A0A7J6AIG5_AMEME</name>
<organism evidence="1 2">
    <name type="scientific">Ameiurus melas</name>
    <name type="common">Black bullhead</name>
    <name type="synonym">Silurus melas</name>
    <dbReference type="NCBI Taxonomy" id="219545"/>
    <lineage>
        <taxon>Eukaryota</taxon>
        <taxon>Metazoa</taxon>
        <taxon>Chordata</taxon>
        <taxon>Craniata</taxon>
        <taxon>Vertebrata</taxon>
        <taxon>Euteleostomi</taxon>
        <taxon>Actinopterygii</taxon>
        <taxon>Neopterygii</taxon>
        <taxon>Teleostei</taxon>
        <taxon>Ostariophysi</taxon>
        <taxon>Siluriformes</taxon>
        <taxon>Ictaluridae</taxon>
        <taxon>Ameiurus</taxon>
    </lineage>
</organism>
<feature type="non-terminal residue" evidence="1">
    <location>
        <position position="58"/>
    </location>
</feature>
<proteinExistence type="predicted"/>
<comment type="caution">
    <text evidence="1">The sequence shown here is derived from an EMBL/GenBank/DDBJ whole genome shotgun (WGS) entry which is preliminary data.</text>
</comment>
<dbReference type="EMBL" id="JAAGNN010000012">
    <property type="protein sequence ID" value="KAF4082715.1"/>
    <property type="molecule type" value="Genomic_DNA"/>
</dbReference>
<sequence>MLLSALNKNIISIVDNNRLKKRIEIAQWCTLQPSGPHRDMEIRTIVAEPASRRRRRRR</sequence>
<accession>A0A7J6AIG5</accession>
<dbReference type="AlphaFoldDB" id="A0A7J6AIG5"/>
<evidence type="ECO:0000313" key="2">
    <source>
        <dbReference type="Proteomes" id="UP000593565"/>
    </source>
</evidence>
<keyword evidence="2" id="KW-1185">Reference proteome</keyword>